<keyword evidence="3" id="KW-1185">Reference proteome</keyword>
<accession>A0A2P5HXA0</accession>
<name>A0A2P5HXA0_DIAHE</name>
<evidence type="ECO:0000313" key="3">
    <source>
        <dbReference type="Proteomes" id="UP000094444"/>
    </source>
</evidence>
<protein>
    <submittedName>
        <fullName evidence="2">Uncharacterized protein</fullName>
    </submittedName>
</protein>
<sequence>MDFEVLPGSLPGFIRQAIQELYHLRDRAQEPRVADLEIACDAAVTVAEAFNQTPENQPKINIRWFYICVQGLLLIDIIPELLVDEVERLQRDSPPRQPQPQPQQQQQQQQPSHPNTGDAYYSSEGSLGRGQGSVENKYGRIMHMDEWKDYLAEVEEKAQKKRKRSV</sequence>
<reference evidence="2" key="1">
    <citation type="submission" date="2017-09" db="EMBL/GenBank/DDBJ databases">
        <title>Polyketide synthases of a Diaporthe helianthi virulent isolate.</title>
        <authorList>
            <person name="Baroncelli R."/>
        </authorList>
    </citation>
    <scope>NUCLEOTIDE SEQUENCE [LARGE SCALE GENOMIC DNA]</scope>
    <source>
        <strain evidence="2">7/96</strain>
    </source>
</reference>
<dbReference type="InParanoid" id="A0A2P5HXA0"/>
<feature type="compositionally biased region" description="Low complexity" evidence="1">
    <location>
        <begin position="102"/>
        <end position="111"/>
    </location>
</feature>
<evidence type="ECO:0000256" key="1">
    <source>
        <dbReference type="SAM" id="MobiDB-lite"/>
    </source>
</evidence>
<dbReference type="Proteomes" id="UP000094444">
    <property type="component" value="Unassembled WGS sequence"/>
</dbReference>
<gene>
    <name evidence="2" type="ORF">DHEL01_v206727</name>
</gene>
<dbReference type="AlphaFoldDB" id="A0A2P5HXA0"/>
<proteinExistence type="predicted"/>
<dbReference type="EMBL" id="MAVT02000563">
    <property type="protein sequence ID" value="POS74883.1"/>
    <property type="molecule type" value="Genomic_DNA"/>
</dbReference>
<organism evidence="2 3">
    <name type="scientific">Diaporthe helianthi</name>
    <dbReference type="NCBI Taxonomy" id="158607"/>
    <lineage>
        <taxon>Eukaryota</taxon>
        <taxon>Fungi</taxon>
        <taxon>Dikarya</taxon>
        <taxon>Ascomycota</taxon>
        <taxon>Pezizomycotina</taxon>
        <taxon>Sordariomycetes</taxon>
        <taxon>Sordariomycetidae</taxon>
        <taxon>Diaporthales</taxon>
        <taxon>Diaporthaceae</taxon>
        <taxon>Diaporthe</taxon>
    </lineage>
</organism>
<feature type="region of interest" description="Disordered" evidence="1">
    <location>
        <begin position="89"/>
        <end position="135"/>
    </location>
</feature>
<comment type="caution">
    <text evidence="2">The sequence shown here is derived from an EMBL/GenBank/DDBJ whole genome shotgun (WGS) entry which is preliminary data.</text>
</comment>
<evidence type="ECO:0000313" key="2">
    <source>
        <dbReference type="EMBL" id="POS74883.1"/>
    </source>
</evidence>
<dbReference type="OrthoDB" id="5235384at2759"/>